<evidence type="ECO:0000313" key="2">
    <source>
        <dbReference type="Proteomes" id="UP001151760"/>
    </source>
</evidence>
<gene>
    <name evidence="1" type="ORF">Tco_0822503</name>
</gene>
<reference evidence="1" key="2">
    <citation type="submission" date="2022-01" db="EMBL/GenBank/DDBJ databases">
        <authorList>
            <person name="Yamashiro T."/>
            <person name="Shiraishi A."/>
            <person name="Satake H."/>
            <person name="Nakayama K."/>
        </authorList>
    </citation>
    <scope>NUCLEOTIDE SEQUENCE</scope>
</reference>
<proteinExistence type="predicted"/>
<organism evidence="1 2">
    <name type="scientific">Tanacetum coccineum</name>
    <dbReference type="NCBI Taxonomy" id="301880"/>
    <lineage>
        <taxon>Eukaryota</taxon>
        <taxon>Viridiplantae</taxon>
        <taxon>Streptophyta</taxon>
        <taxon>Embryophyta</taxon>
        <taxon>Tracheophyta</taxon>
        <taxon>Spermatophyta</taxon>
        <taxon>Magnoliopsida</taxon>
        <taxon>eudicotyledons</taxon>
        <taxon>Gunneridae</taxon>
        <taxon>Pentapetalae</taxon>
        <taxon>asterids</taxon>
        <taxon>campanulids</taxon>
        <taxon>Asterales</taxon>
        <taxon>Asteraceae</taxon>
        <taxon>Asteroideae</taxon>
        <taxon>Anthemideae</taxon>
        <taxon>Anthemidinae</taxon>
        <taxon>Tanacetum</taxon>
    </lineage>
</organism>
<comment type="caution">
    <text evidence="1">The sequence shown here is derived from an EMBL/GenBank/DDBJ whole genome shotgun (WGS) entry which is preliminary data.</text>
</comment>
<protein>
    <submittedName>
        <fullName evidence="1">Uncharacterized protein</fullName>
    </submittedName>
</protein>
<evidence type="ECO:0000313" key="1">
    <source>
        <dbReference type="EMBL" id="GJT01334.1"/>
    </source>
</evidence>
<dbReference type="Proteomes" id="UP001151760">
    <property type="component" value="Unassembled WGS sequence"/>
</dbReference>
<dbReference type="EMBL" id="BQNB010012263">
    <property type="protein sequence ID" value="GJT01334.1"/>
    <property type="molecule type" value="Genomic_DNA"/>
</dbReference>
<accession>A0ABQ5AJT3</accession>
<name>A0ABQ5AJT3_9ASTR</name>
<reference evidence="1" key="1">
    <citation type="journal article" date="2022" name="Int. J. Mol. Sci.">
        <title>Draft Genome of Tanacetum Coccineum: Genomic Comparison of Closely Related Tanacetum-Family Plants.</title>
        <authorList>
            <person name="Yamashiro T."/>
            <person name="Shiraishi A."/>
            <person name="Nakayama K."/>
            <person name="Satake H."/>
        </authorList>
    </citation>
    <scope>NUCLEOTIDE SEQUENCE</scope>
</reference>
<keyword evidence="2" id="KW-1185">Reference proteome</keyword>
<sequence length="69" mass="7662">MDYFISMQLRSNVRFSALFLDPEEKSSVYTNDFPSMILQKIICVSQVSVADANINALEVPVAANSPPTH</sequence>